<evidence type="ECO:0000256" key="5">
    <source>
        <dbReference type="ARBA" id="ARBA00022692"/>
    </source>
</evidence>
<evidence type="ECO:0000256" key="2">
    <source>
        <dbReference type="ARBA" id="ARBA00008361"/>
    </source>
</evidence>
<feature type="transmembrane region" description="Helical" evidence="11">
    <location>
        <begin position="97"/>
        <end position="117"/>
    </location>
</feature>
<comment type="similarity">
    <text evidence="2 11">Belongs to the methyltransferase superfamily.</text>
</comment>
<name>A0A9Q1QA03_9CARY</name>
<sequence>MSRPLQRGISGEHRRFSGSNHGSWDSQNYSQVNDKRDKEETHHNRSLSDQSYLSVKLPLRLLSLDNSSSKLGVHENGFATELFSSGSPRSRHKLTLLLLRISLLVMVILALMGSFWWTISITSSSRIHIYHSYRRLQEQLVLDLKTIGQLSQGPSKWRELDFCSEEYENFVPCYNVSENSVLGYSDRDVYDRHCEDNVRQNCLVSSPVNYRIPLRWPTGRDVIWVANVKITAEEVLSSGSLTKRMMMLEEEQISFRSDSLTSDSIEDYSHQVAEMIGLRSAANLVQAGVRNILDIGCGYGTFGAHLFTNGLLTMCIAPYEASGSQVQLTLERGLPAMIGSFTARQLPYPSLSYDMVHCARCGIDWDEKDGSYLVEVDRVLRPGGYLVWTSPLTNARNKVNQKRWNLIHDFAEALCWELLSQQDETVVWKKSPKRGCYFSRKADSSPVVCSRSGDAESPYYRPLQTCIGGIHSHRWIPIEERSTWPSRVRLNAKELRAHRLHPEDLEEDSAKWNSAIRNYWSLLSPLIFSDHPKRPTEEDPSPPFNMLRNVLDMNARLGGFNAALLETGKSVWVMNVVPTNGPSHLPLILDRGFVGVLHDWCEAFPTYPRTYDMVHADGLLSLENCSQRRCNIFDILVEIDRILRPEGNSVGHQGWAIFRDTASLIESVRLLIARLRWEARVIDIESNTDEKLLICQKPFFKRHS</sequence>
<dbReference type="GO" id="GO:0008168">
    <property type="term" value="F:methyltransferase activity"/>
    <property type="evidence" value="ECO:0007669"/>
    <property type="project" value="UniProtKB-UniRule"/>
</dbReference>
<protein>
    <recommendedName>
        <fullName evidence="11">Methyltransferase</fullName>
        <ecNumber evidence="11">2.1.1.-</ecNumber>
    </recommendedName>
</protein>
<evidence type="ECO:0000313" key="13">
    <source>
        <dbReference type="EMBL" id="KAJ8433771.1"/>
    </source>
</evidence>
<gene>
    <name evidence="13" type="ORF">Cgig2_025934</name>
</gene>
<dbReference type="OrthoDB" id="2013972at2759"/>
<proteinExistence type="inferred from homology"/>
<dbReference type="GO" id="GO:0032259">
    <property type="term" value="P:methylation"/>
    <property type="evidence" value="ECO:0007669"/>
    <property type="project" value="UniProtKB-KW"/>
</dbReference>
<evidence type="ECO:0000256" key="12">
    <source>
        <dbReference type="SAM" id="MobiDB-lite"/>
    </source>
</evidence>
<feature type="region of interest" description="Disordered" evidence="12">
    <location>
        <begin position="1"/>
        <end position="47"/>
    </location>
</feature>
<dbReference type="EMBL" id="JAKOGI010000517">
    <property type="protein sequence ID" value="KAJ8433771.1"/>
    <property type="molecule type" value="Genomic_DNA"/>
</dbReference>
<keyword evidence="14" id="KW-1185">Reference proteome</keyword>
<keyword evidence="7 11" id="KW-1133">Transmembrane helix</keyword>
<feature type="compositionally biased region" description="Polar residues" evidence="12">
    <location>
        <begin position="17"/>
        <end position="32"/>
    </location>
</feature>
<dbReference type="InterPro" id="IPR029063">
    <property type="entry name" value="SAM-dependent_MTases_sf"/>
</dbReference>
<keyword evidence="3 11" id="KW-0489">Methyltransferase</keyword>
<organism evidence="13 14">
    <name type="scientific">Carnegiea gigantea</name>
    <dbReference type="NCBI Taxonomy" id="171969"/>
    <lineage>
        <taxon>Eukaryota</taxon>
        <taxon>Viridiplantae</taxon>
        <taxon>Streptophyta</taxon>
        <taxon>Embryophyta</taxon>
        <taxon>Tracheophyta</taxon>
        <taxon>Spermatophyta</taxon>
        <taxon>Magnoliopsida</taxon>
        <taxon>eudicotyledons</taxon>
        <taxon>Gunneridae</taxon>
        <taxon>Pentapetalae</taxon>
        <taxon>Caryophyllales</taxon>
        <taxon>Cactineae</taxon>
        <taxon>Cactaceae</taxon>
        <taxon>Cactoideae</taxon>
        <taxon>Echinocereeae</taxon>
        <taxon>Carnegiea</taxon>
    </lineage>
</organism>
<evidence type="ECO:0000256" key="4">
    <source>
        <dbReference type="ARBA" id="ARBA00022679"/>
    </source>
</evidence>
<evidence type="ECO:0000256" key="3">
    <source>
        <dbReference type="ARBA" id="ARBA00022603"/>
    </source>
</evidence>
<evidence type="ECO:0000256" key="7">
    <source>
        <dbReference type="ARBA" id="ARBA00022989"/>
    </source>
</evidence>
<evidence type="ECO:0000256" key="8">
    <source>
        <dbReference type="ARBA" id="ARBA00023136"/>
    </source>
</evidence>
<dbReference type="GO" id="GO:0005737">
    <property type="term" value="C:cytoplasm"/>
    <property type="evidence" value="ECO:0007669"/>
    <property type="project" value="TreeGrafter"/>
</dbReference>
<dbReference type="Pfam" id="PF03141">
    <property type="entry name" value="Methyltransf_29"/>
    <property type="match status" value="1"/>
</dbReference>
<dbReference type="GO" id="GO:0016020">
    <property type="term" value="C:membrane"/>
    <property type="evidence" value="ECO:0007669"/>
    <property type="project" value="UniProtKB-SubCell"/>
</dbReference>
<comment type="subcellular location">
    <subcellularLocation>
        <location evidence="10">Endomembrane system</location>
        <topology evidence="10">Single-pass membrane protein</topology>
    </subcellularLocation>
    <subcellularLocation>
        <location evidence="1 11">Membrane</location>
        <topology evidence="1 11">Single-pass type II membrane protein</topology>
    </subcellularLocation>
</comment>
<dbReference type="FunFam" id="3.40.50.150:FF:000119">
    <property type="entry name" value="probable pectin methyltransferase QUA2"/>
    <property type="match status" value="1"/>
</dbReference>
<evidence type="ECO:0000256" key="1">
    <source>
        <dbReference type="ARBA" id="ARBA00004606"/>
    </source>
</evidence>
<keyword evidence="9 11" id="KW-0325">Glycoprotein</keyword>
<comment type="caution">
    <text evidence="13">The sequence shown here is derived from an EMBL/GenBank/DDBJ whole genome shotgun (WGS) entry which is preliminary data.</text>
</comment>
<keyword evidence="5 11" id="KW-0812">Transmembrane</keyword>
<keyword evidence="6 11" id="KW-0735">Signal-anchor</keyword>
<evidence type="ECO:0000313" key="14">
    <source>
        <dbReference type="Proteomes" id="UP001153076"/>
    </source>
</evidence>
<dbReference type="SUPFAM" id="SSF53335">
    <property type="entry name" value="S-adenosyl-L-methionine-dependent methyltransferases"/>
    <property type="match status" value="1"/>
</dbReference>
<dbReference type="Gene3D" id="3.40.50.150">
    <property type="entry name" value="Vaccinia Virus protein VP39"/>
    <property type="match status" value="1"/>
</dbReference>
<evidence type="ECO:0000256" key="10">
    <source>
        <dbReference type="ARBA" id="ARBA00037847"/>
    </source>
</evidence>
<feature type="compositionally biased region" description="Basic and acidic residues" evidence="12">
    <location>
        <begin position="33"/>
        <end position="43"/>
    </location>
</feature>
<dbReference type="Proteomes" id="UP001153076">
    <property type="component" value="Unassembled WGS sequence"/>
</dbReference>
<dbReference type="GO" id="GO:0012505">
    <property type="term" value="C:endomembrane system"/>
    <property type="evidence" value="ECO:0007669"/>
    <property type="project" value="UniProtKB-SubCell"/>
</dbReference>
<evidence type="ECO:0000256" key="6">
    <source>
        <dbReference type="ARBA" id="ARBA00022968"/>
    </source>
</evidence>
<dbReference type="EC" id="2.1.1.-" evidence="11"/>
<accession>A0A9Q1QA03</accession>
<dbReference type="PANTHER" id="PTHR10108:SF899">
    <property type="entry name" value="PECTIN METHYLTRANSFERASE QUA2-RELATED"/>
    <property type="match status" value="1"/>
</dbReference>
<dbReference type="InterPro" id="IPR004159">
    <property type="entry name" value="Put_SAM_MeTrfase"/>
</dbReference>
<reference evidence="13" key="1">
    <citation type="submission" date="2022-04" db="EMBL/GenBank/DDBJ databases">
        <title>Carnegiea gigantea Genome sequencing and assembly v2.</title>
        <authorList>
            <person name="Copetti D."/>
            <person name="Sanderson M.J."/>
            <person name="Burquez A."/>
            <person name="Wojciechowski M.F."/>
        </authorList>
    </citation>
    <scope>NUCLEOTIDE SEQUENCE</scope>
    <source>
        <strain evidence="13">SGP5-SGP5p</strain>
        <tissue evidence="13">Aerial part</tissue>
    </source>
</reference>
<evidence type="ECO:0000256" key="11">
    <source>
        <dbReference type="RuleBase" id="RU366043"/>
    </source>
</evidence>
<dbReference type="AlphaFoldDB" id="A0A9Q1QA03"/>
<keyword evidence="4 11" id="KW-0808">Transferase</keyword>
<evidence type="ECO:0000256" key="9">
    <source>
        <dbReference type="ARBA" id="ARBA00023180"/>
    </source>
</evidence>
<dbReference type="PANTHER" id="PTHR10108">
    <property type="entry name" value="SAM-DEPENDENT METHYLTRANSFERASE"/>
    <property type="match status" value="1"/>
</dbReference>
<keyword evidence="8 11" id="KW-0472">Membrane</keyword>